<dbReference type="InterPro" id="IPR052978">
    <property type="entry name" value="GAP_dehydrogenase"/>
</dbReference>
<dbReference type="InterPro" id="IPR020828">
    <property type="entry name" value="GlycerAld_3-P_DH_NAD(P)-bd"/>
</dbReference>
<sequence length="338" mass="36458">MAIRVGINGFGRMGRLACRAAFDRSLFEIVHINEVKGGPEAAAHLLEFDSVHGRWPTPVAVKDEGLAVAGRRIGFTRHARPADIPWRDLGVDLVIESSGRFVTTESNRPHFENGARKVVVAAPVKTPGALNIVMGINDHGYDPARHDLVTAASCTTNCLAPMVKVVHEAIGIRHGVITTIHDVTNTQVVVDAPHKDLRRARSALMSLIPTSTGSATAITLIYPELKGKLSGMAVRVPLLNASITDAVFEMARPTTAEEVNALFRDAAQGPLTGILGYEERPLVSVDFRSDPRSAVIDALSTMVVDGTQVKLIGWYDNEMGYAHRLAELAAKVARSLEI</sequence>
<dbReference type="InterPro" id="IPR054835">
    <property type="entry name" value="G3PDH_Arsen"/>
</dbReference>
<evidence type="ECO:0000313" key="7">
    <source>
        <dbReference type="Proteomes" id="UP000584642"/>
    </source>
</evidence>
<evidence type="ECO:0000313" key="6">
    <source>
        <dbReference type="EMBL" id="NYZ22186.1"/>
    </source>
</evidence>
<dbReference type="Gene3D" id="3.40.50.720">
    <property type="entry name" value="NAD(P)-binding Rossmann-like Domain"/>
    <property type="match status" value="1"/>
</dbReference>
<dbReference type="PRINTS" id="PR00078">
    <property type="entry name" value="G3PDHDRGNASE"/>
</dbReference>
<dbReference type="PROSITE" id="PS00071">
    <property type="entry name" value="GAPDH"/>
    <property type="match status" value="1"/>
</dbReference>
<comment type="caution">
    <text evidence="6">The sequence shown here is derived from an EMBL/GenBank/DDBJ whole genome shotgun (WGS) entry which is preliminary data.</text>
</comment>
<dbReference type="Pfam" id="PF00044">
    <property type="entry name" value="Gp_dh_N"/>
    <property type="match status" value="1"/>
</dbReference>
<dbReference type="EC" id="1.2.1.-" evidence="4"/>
<dbReference type="SUPFAM" id="SSF51735">
    <property type="entry name" value="NAD(P)-binding Rossmann-fold domains"/>
    <property type="match status" value="1"/>
</dbReference>
<accession>A0ABX2TDB0</accession>
<proteinExistence type="inferred from homology"/>
<dbReference type="InterPro" id="IPR036291">
    <property type="entry name" value="NAD(P)-bd_dom_sf"/>
</dbReference>
<dbReference type="Proteomes" id="UP000584642">
    <property type="component" value="Unassembled WGS sequence"/>
</dbReference>
<evidence type="ECO:0000256" key="3">
    <source>
        <dbReference type="RuleBase" id="RU000397"/>
    </source>
</evidence>
<evidence type="ECO:0000259" key="5">
    <source>
        <dbReference type="SMART" id="SM00846"/>
    </source>
</evidence>
<reference evidence="6 7" key="1">
    <citation type="submission" date="2020-05" db="EMBL/GenBank/DDBJ databases">
        <title>Azospirillum oleiclasticum sp. nov, a nitrogen-fixing and heavy crude oil-emulsifying bacterium isolated from the crude oil of Yumen Oilfield.</title>
        <authorList>
            <person name="Wu D."/>
            <person name="Cai M."/>
            <person name="Zhang X."/>
        </authorList>
    </citation>
    <scope>NUCLEOTIDE SEQUENCE [LARGE SCALE GENOMIC DNA]</scope>
    <source>
        <strain evidence="6 7">ROY-1-1-2</strain>
    </source>
</reference>
<name>A0ABX2TDB0_9PROT</name>
<evidence type="ECO:0000256" key="2">
    <source>
        <dbReference type="ARBA" id="ARBA00023002"/>
    </source>
</evidence>
<dbReference type="InterPro" id="IPR020831">
    <property type="entry name" value="GlycerAld/Erythrose_P_DH"/>
</dbReference>
<dbReference type="NCBIfam" id="TIGR01534">
    <property type="entry name" value="GAPDH-I"/>
    <property type="match status" value="1"/>
</dbReference>
<dbReference type="InterPro" id="IPR020830">
    <property type="entry name" value="GlycerAld_3-P_DH_AS"/>
</dbReference>
<evidence type="ECO:0000256" key="4">
    <source>
        <dbReference type="RuleBase" id="RU361160"/>
    </source>
</evidence>
<keyword evidence="2 4" id="KW-0560">Oxidoreductase</keyword>
<protein>
    <recommendedName>
        <fullName evidence="4">Glyceraldehyde-3-phosphate dehydrogenase</fullName>
        <ecNumber evidence="4">1.2.1.-</ecNumber>
    </recommendedName>
</protein>
<dbReference type="EMBL" id="JABFDB010000016">
    <property type="protein sequence ID" value="NYZ22186.1"/>
    <property type="molecule type" value="Genomic_DNA"/>
</dbReference>
<dbReference type="PANTHER" id="PTHR42955">
    <property type="entry name" value="GLYCERALDEHYDE-3-PHOSPHATE DEHYDROGENASE"/>
    <property type="match status" value="1"/>
</dbReference>
<evidence type="ECO:0000256" key="1">
    <source>
        <dbReference type="ARBA" id="ARBA00007406"/>
    </source>
</evidence>
<dbReference type="Pfam" id="PF02800">
    <property type="entry name" value="Gp_dh_C"/>
    <property type="match status" value="1"/>
</dbReference>
<dbReference type="CDD" id="cd05214">
    <property type="entry name" value="GAPDH_I_N"/>
    <property type="match status" value="1"/>
</dbReference>
<dbReference type="PIRSF" id="PIRSF000149">
    <property type="entry name" value="GAP_DH"/>
    <property type="match status" value="1"/>
</dbReference>
<dbReference type="InterPro" id="IPR006424">
    <property type="entry name" value="Glyceraldehyde-3-P_DH_1"/>
</dbReference>
<organism evidence="6 7">
    <name type="scientific">Azospirillum oleiclasticum</name>
    <dbReference type="NCBI Taxonomy" id="2735135"/>
    <lineage>
        <taxon>Bacteria</taxon>
        <taxon>Pseudomonadati</taxon>
        <taxon>Pseudomonadota</taxon>
        <taxon>Alphaproteobacteria</taxon>
        <taxon>Rhodospirillales</taxon>
        <taxon>Azospirillaceae</taxon>
        <taxon>Azospirillum</taxon>
    </lineage>
</organism>
<dbReference type="CDD" id="cd18126">
    <property type="entry name" value="GAPDH_I_C"/>
    <property type="match status" value="1"/>
</dbReference>
<keyword evidence="7" id="KW-1185">Reference proteome</keyword>
<dbReference type="SUPFAM" id="SSF55347">
    <property type="entry name" value="Glyceraldehyde-3-phosphate dehydrogenase-like, C-terminal domain"/>
    <property type="match status" value="1"/>
</dbReference>
<dbReference type="PANTHER" id="PTHR42955:SF1">
    <property type="entry name" value="GLYCERALDEHYDE-3-PHOSPHATE DEHYDROGENASE"/>
    <property type="match status" value="1"/>
</dbReference>
<dbReference type="Gene3D" id="3.30.360.10">
    <property type="entry name" value="Dihydrodipicolinate Reductase, domain 2"/>
    <property type="match status" value="1"/>
</dbReference>
<dbReference type="SMART" id="SM00846">
    <property type="entry name" value="Gp_dh_N"/>
    <property type="match status" value="1"/>
</dbReference>
<dbReference type="NCBIfam" id="NF033735">
    <property type="entry name" value="G3PDH_Arsen"/>
    <property type="match status" value="1"/>
</dbReference>
<feature type="domain" description="Glyceraldehyde 3-phosphate dehydrogenase NAD(P) binding" evidence="5">
    <location>
        <begin position="3"/>
        <end position="154"/>
    </location>
</feature>
<dbReference type="RefSeq" id="WP_180283964.1">
    <property type="nucleotide sequence ID" value="NZ_JABFDB010000016.1"/>
</dbReference>
<gene>
    <name evidence="6" type="ORF">HND93_20930</name>
</gene>
<comment type="similarity">
    <text evidence="1 3">Belongs to the glyceraldehyde-3-phosphate dehydrogenase family.</text>
</comment>
<dbReference type="InterPro" id="IPR020829">
    <property type="entry name" value="GlycerAld_3-P_DH_cat"/>
</dbReference>